<feature type="region of interest" description="Disordered" evidence="1">
    <location>
        <begin position="364"/>
        <end position="387"/>
    </location>
</feature>
<name>A0ABR3ET84_9AGAR</name>
<gene>
    <name evidence="2" type="ORF">V5O48_015920</name>
</gene>
<evidence type="ECO:0000313" key="3">
    <source>
        <dbReference type="Proteomes" id="UP001465976"/>
    </source>
</evidence>
<keyword evidence="3" id="KW-1185">Reference proteome</keyword>
<comment type="caution">
    <text evidence="2">The sequence shown here is derived from an EMBL/GenBank/DDBJ whole genome shotgun (WGS) entry which is preliminary data.</text>
</comment>
<evidence type="ECO:0000313" key="2">
    <source>
        <dbReference type="EMBL" id="KAL0566098.1"/>
    </source>
</evidence>
<reference evidence="2 3" key="1">
    <citation type="submission" date="2024-02" db="EMBL/GenBank/DDBJ databases">
        <title>A draft genome for the cacao thread blight pathogen Marasmius crinis-equi.</title>
        <authorList>
            <person name="Cohen S.P."/>
            <person name="Baruah I.K."/>
            <person name="Amoako-Attah I."/>
            <person name="Bukari Y."/>
            <person name="Meinhardt L.W."/>
            <person name="Bailey B.A."/>
        </authorList>
    </citation>
    <scope>NUCLEOTIDE SEQUENCE [LARGE SCALE GENOMIC DNA]</scope>
    <source>
        <strain evidence="2 3">GH-76</strain>
    </source>
</reference>
<sequence length="387" mass="43288">MLVSPSVWQPFAELTREDLPILQDVQLSGNLFTYYDSQGFLLTTPTPTPLGLLLPKLSSLRILHISHESAEAVLSLGLQWSFITHLTLKSRLNHPTHASVVATIVKSCPSLLSLSMDMTLDDFPPEVSNSTVVSTVPPQRANFRSLTLRLREGDRFERPVFDPSHALSATFLGISTPALEDLTIVSSHGYSDMVSSSHEGSHMPFYETLARSNCRITHLTANDFLLANPKALSRSLELLESLISFKYEGSHKETSFIRNQSGSNHLEPFLRLLAENTSLCPHLERVQMSDCDVRHIDAIITFTSSRHRLKHLTVDFGSLDVEGESEDVSSEHVKAAVAEWRQARGIQVVWKWQNTPINPGFFDSPCKGIPDEPPAPWRQWPPQRGHL</sequence>
<proteinExistence type="predicted"/>
<dbReference type="SUPFAM" id="SSF52047">
    <property type="entry name" value="RNI-like"/>
    <property type="match status" value="1"/>
</dbReference>
<dbReference type="InterPro" id="IPR032675">
    <property type="entry name" value="LRR_dom_sf"/>
</dbReference>
<dbReference type="Gene3D" id="3.80.10.10">
    <property type="entry name" value="Ribonuclease Inhibitor"/>
    <property type="match status" value="1"/>
</dbReference>
<protein>
    <submittedName>
        <fullName evidence="2">Uncharacterized protein</fullName>
    </submittedName>
</protein>
<dbReference type="EMBL" id="JBAHYK010002010">
    <property type="protein sequence ID" value="KAL0566098.1"/>
    <property type="molecule type" value="Genomic_DNA"/>
</dbReference>
<feature type="compositionally biased region" description="Low complexity" evidence="1">
    <location>
        <begin position="377"/>
        <end position="387"/>
    </location>
</feature>
<evidence type="ECO:0000256" key="1">
    <source>
        <dbReference type="SAM" id="MobiDB-lite"/>
    </source>
</evidence>
<dbReference type="Proteomes" id="UP001465976">
    <property type="component" value="Unassembled WGS sequence"/>
</dbReference>
<accession>A0ABR3ET84</accession>
<organism evidence="2 3">
    <name type="scientific">Marasmius crinis-equi</name>
    <dbReference type="NCBI Taxonomy" id="585013"/>
    <lineage>
        <taxon>Eukaryota</taxon>
        <taxon>Fungi</taxon>
        <taxon>Dikarya</taxon>
        <taxon>Basidiomycota</taxon>
        <taxon>Agaricomycotina</taxon>
        <taxon>Agaricomycetes</taxon>
        <taxon>Agaricomycetidae</taxon>
        <taxon>Agaricales</taxon>
        <taxon>Marasmiineae</taxon>
        <taxon>Marasmiaceae</taxon>
        <taxon>Marasmius</taxon>
    </lineage>
</organism>